<feature type="domain" description="N-acetyltransferase" evidence="1">
    <location>
        <begin position="122"/>
        <end position="268"/>
    </location>
</feature>
<evidence type="ECO:0000313" key="2">
    <source>
        <dbReference type="EMBL" id="MSU00349.1"/>
    </source>
</evidence>
<evidence type="ECO:0000259" key="1">
    <source>
        <dbReference type="PROSITE" id="PS51186"/>
    </source>
</evidence>
<dbReference type="PANTHER" id="PTHR43072">
    <property type="entry name" value="N-ACETYLTRANSFERASE"/>
    <property type="match status" value="1"/>
</dbReference>
<dbReference type="GO" id="GO:0016747">
    <property type="term" value="F:acyltransferase activity, transferring groups other than amino-acyl groups"/>
    <property type="evidence" value="ECO:0007669"/>
    <property type="project" value="InterPro"/>
</dbReference>
<name>A0A6N7XE73_9FIRM</name>
<dbReference type="SUPFAM" id="SSF55729">
    <property type="entry name" value="Acyl-CoA N-acyltransferases (Nat)"/>
    <property type="match status" value="1"/>
</dbReference>
<proteinExistence type="predicted"/>
<dbReference type="Gene3D" id="3.40.630.30">
    <property type="match status" value="1"/>
</dbReference>
<protein>
    <submittedName>
        <fullName evidence="2">GNAT family N-acetyltransferase</fullName>
    </submittedName>
</protein>
<dbReference type="Proteomes" id="UP000469523">
    <property type="component" value="Unassembled WGS sequence"/>
</dbReference>
<dbReference type="CDD" id="cd04301">
    <property type="entry name" value="NAT_SF"/>
    <property type="match status" value="1"/>
</dbReference>
<keyword evidence="3" id="KW-1185">Reference proteome</keyword>
<accession>A0A6N7XE73</accession>
<reference evidence="2 3" key="1">
    <citation type="submission" date="2019-09" db="EMBL/GenBank/DDBJ databases">
        <title>In-depth cultivation of the pig gut microbiome towards novel bacterial diversity and tailored functional studies.</title>
        <authorList>
            <person name="Wylensek D."/>
            <person name="Hitch T.C.A."/>
            <person name="Clavel T."/>
        </authorList>
    </citation>
    <scope>NUCLEOTIDE SEQUENCE [LARGE SCALE GENOMIC DNA]</scope>
    <source>
        <strain evidence="2 3">WCA3-693-APC-4?</strain>
    </source>
</reference>
<dbReference type="RefSeq" id="WP_154438776.1">
    <property type="nucleotide sequence ID" value="NZ_JAHLPJ010000001.1"/>
</dbReference>
<dbReference type="InterPro" id="IPR000182">
    <property type="entry name" value="GNAT_dom"/>
</dbReference>
<dbReference type="PANTHER" id="PTHR43072:SF60">
    <property type="entry name" value="L-2,4-DIAMINOBUTYRIC ACID ACETYLTRANSFERASE"/>
    <property type="match status" value="1"/>
</dbReference>
<dbReference type="EMBL" id="VUNQ01000003">
    <property type="protein sequence ID" value="MSU00349.1"/>
    <property type="molecule type" value="Genomic_DNA"/>
</dbReference>
<keyword evidence="2" id="KW-0808">Transferase</keyword>
<organism evidence="2 3">
    <name type="scientific">Tissierella pigra</name>
    <dbReference type="NCBI Taxonomy" id="2607614"/>
    <lineage>
        <taxon>Bacteria</taxon>
        <taxon>Bacillati</taxon>
        <taxon>Bacillota</taxon>
        <taxon>Tissierellia</taxon>
        <taxon>Tissierellales</taxon>
        <taxon>Tissierellaceae</taxon>
        <taxon>Tissierella</taxon>
    </lineage>
</organism>
<evidence type="ECO:0000313" key="3">
    <source>
        <dbReference type="Proteomes" id="UP000469523"/>
    </source>
</evidence>
<dbReference type="AlphaFoldDB" id="A0A6N7XE73"/>
<dbReference type="InterPro" id="IPR016181">
    <property type="entry name" value="Acyl_CoA_acyltransferase"/>
</dbReference>
<dbReference type="Pfam" id="PF00583">
    <property type="entry name" value="Acetyltransf_1"/>
    <property type="match status" value="1"/>
</dbReference>
<sequence length="269" mass="30970">MKDILQRVKDFQYTSLEYADISDISDSQVCVNNNHGLFLYSKSEGKATIDWGTSSKEEFFHGLEEAIAIISLDKSIKKIYIEFIPEDYVSEMENRGFIIVSEWVDFWNNDLNTIGVEQPNSLVIRRINENEYKEASEITKSCKGYSRGFRGESPQWIREWNESENSCIFIAEMNKKIIGICCVNLYGFESEKGIVLWLREIAVNPNYHSQKVGLNLAVHGINWGKENGAVRSFLACDAENKYAIKLYEGLGYKRKLNRGQINMEKIIEV</sequence>
<dbReference type="PROSITE" id="PS51186">
    <property type="entry name" value="GNAT"/>
    <property type="match status" value="1"/>
</dbReference>
<gene>
    <name evidence="2" type="ORF">FYJ83_02575</name>
</gene>
<comment type="caution">
    <text evidence="2">The sequence shown here is derived from an EMBL/GenBank/DDBJ whole genome shotgun (WGS) entry which is preliminary data.</text>
</comment>